<dbReference type="GO" id="GO:0070967">
    <property type="term" value="F:coenzyme F420 binding"/>
    <property type="evidence" value="ECO:0007669"/>
    <property type="project" value="TreeGrafter"/>
</dbReference>
<reference evidence="4" key="1">
    <citation type="submission" date="2015-06" db="EMBL/GenBank/DDBJ databases">
        <title>Complete genome sequence and metabolic analysis of phthalate degradation pathway in Gordonia sp. QH-11.</title>
        <authorList>
            <person name="Jin D."/>
            <person name="Kong X."/>
            <person name="Bai Z."/>
        </authorList>
    </citation>
    <scope>NUCLEOTIDE SEQUENCE [LARGE SCALE GENOMIC DNA]</scope>
    <source>
        <strain evidence="4">QH-11</strain>
    </source>
</reference>
<name>A0A0N9NBS1_9ACTN</name>
<dbReference type="Pfam" id="PF04075">
    <property type="entry name" value="F420H2_quin_red"/>
    <property type="match status" value="1"/>
</dbReference>
<gene>
    <name evidence="3" type="ORF">ACH46_11640</name>
</gene>
<dbReference type="NCBIfam" id="TIGR00026">
    <property type="entry name" value="hi_GC_TIGR00026"/>
    <property type="match status" value="1"/>
</dbReference>
<organism evidence="3 4">
    <name type="scientific">Gordonia phthalatica</name>
    <dbReference type="NCBI Taxonomy" id="1136941"/>
    <lineage>
        <taxon>Bacteria</taxon>
        <taxon>Bacillati</taxon>
        <taxon>Actinomycetota</taxon>
        <taxon>Actinomycetes</taxon>
        <taxon>Mycobacteriales</taxon>
        <taxon>Gordoniaceae</taxon>
        <taxon>Gordonia</taxon>
    </lineage>
</organism>
<protein>
    <submittedName>
        <fullName evidence="3">Nitroreductase</fullName>
    </submittedName>
</protein>
<reference evidence="3 4" key="2">
    <citation type="journal article" date="2017" name="Int. J. Syst. Evol. Microbiol.">
        <title>Gordonia phthalatica sp. nov., a di-n-butyl phthalate-degrading bacterium isolated from activated sludge.</title>
        <authorList>
            <person name="Jin D."/>
            <person name="Kong X."/>
            <person name="Jia M."/>
            <person name="Yu X."/>
            <person name="Wang X."/>
            <person name="Zhuang X."/>
            <person name="Deng Y."/>
            <person name="Bai Z."/>
        </authorList>
    </citation>
    <scope>NUCLEOTIDE SEQUENCE [LARGE SCALE GENOMIC DNA]</scope>
    <source>
        <strain evidence="3 4">QH-11</strain>
    </source>
</reference>
<dbReference type="GO" id="GO:0016491">
    <property type="term" value="F:oxidoreductase activity"/>
    <property type="evidence" value="ECO:0007669"/>
    <property type="project" value="InterPro"/>
</dbReference>
<sequence length="147" mass="16098">MNFSDLSASIGAKILENGHRAVLTVTGGRFPTKLLGMQTLELHTIGRKSGQRRSTMLTAPIYGPEKIVVVASKGGHSVDPDWFKNLVANPDVEVTVGEKTTQWTARRADADEKARLWPILVKANSGYQGYQDKTDRDIPVVILTPRG</sequence>
<comment type="similarity">
    <text evidence="1">Belongs to the F420H(2)-dependent quinone reductase family.</text>
</comment>
<dbReference type="RefSeq" id="WP_062393027.1">
    <property type="nucleotide sequence ID" value="NZ_CP011853.1"/>
</dbReference>
<dbReference type="InterPro" id="IPR012349">
    <property type="entry name" value="Split_barrel_FMN-bd"/>
</dbReference>
<dbReference type="AlphaFoldDB" id="A0A0N9NBS1"/>
<keyword evidence="4" id="KW-1185">Reference proteome</keyword>
<comment type="catalytic activity">
    <reaction evidence="2">
        <text>oxidized coenzyme F420-(gamma-L-Glu)(n) + a quinol + H(+) = reduced coenzyme F420-(gamma-L-Glu)(n) + a quinone</text>
        <dbReference type="Rhea" id="RHEA:39663"/>
        <dbReference type="Rhea" id="RHEA-COMP:12939"/>
        <dbReference type="Rhea" id="RHEA-COMP:14378"/>
        <dbReference type="ChEBI" id="CHEBI:15378"/>
        <dbReference type="ChEBI" id="CHEBI:24646"/>
        <dbReference type="ChEBI" id="CHEBI:132124"/>
        <dbReference type="ChEBI" id="CHEBI:133980"/>
        <dbReference type="ChEBI" id="CHEBI:139511"/>
    </reaction>
</comment>
<dbReference type="PANTHER" id="PTHR39428:SF3">
    <property type="entry name" value="DEAZAFLAVIN-DEPENDENT NITROREDUCTASE"/>
    <property type="match status" value="1"/>
</dbReference>
<evidence type="ECO:0000313" key="4">
    <source>
        <dbReference type="Proteomes" id="UP000063789"/>
    </source>
</evidence>
<proteinExistence type="inferred from homology"/>
<dbReference type="STRING" id="1136941.ACH46_11640"/>
<dbReference type="EMBL" id="CP011853">
    <property type="protein sequence ID" value="ALG85019.1"/>
    <property type="molecule type" value="Genomic_DNA"/>
</dbReference>
<evidence type="ECO:0000313" key="3">
    <source>
        <dbReference type="EMBL" id="ALG85019.1"/>
    </source>
</evidence>
<dbReference type="GO" id="GO:0005886">
    <property type="term" value="C:plasma membrane"/>
    <property type="evidence" value="ECO:0007669"/>
    <property type="project" value="TreeGrafter"/>
</dbReference>
<evidence type="ECO:0000256" key="2">
    <source>
        <dbReference type="ARBA" id="ARBA00049106"/>
    </source>
</evidence>
<dbReference type="InterPro" id="IPR004378">
    <property type="entry name" value="F420H2_quin_Rdtase"/>
</dbReference>
<evidence type="ECO:0000256" key="1">
    <source>
        <dbReference type="ARBA" id="ARBA00008710"/>
    </source>
</evidence>
<dbReference type="OrthoDB" id="8225825at2"/>
<dbReference type="PANTHER" id="PTHR39428">
    <property type="entry name" value="F420H(2)-DEPENDENT QUINONE REDUCTASE RV1261C"/>
    <property type="match status" value="1"/>
</dbReference>
<dbReference type="PATRIC" id="fig|1136941.3.peg.2374"/>
<accession>A0A0N9NBS1</accession>
<dbReference type="Proteomes" id="UP000063789">
    <property type="component" value="Chromosome"/>
</dbReference>
<dbReference type="KEGG" id="goq:ACH46_11640"/>
<dbReference type="Gene3D" id="2.30.110.10">
    <property type="entry name" value="Electron Transport, Fmn-binding Protein, Chain A"/>
    <property type="match status" value="1"/>
</dbReference>